<dbReference type="RefSeq" id="WP_111953495.1">
    <property type="nucleotide sequence ID" value="NZ_CP036313.1"/>
</dbReference>
<protein>
    <recommendedName>
        <fullName evidence="6">Cysteine-rich domain-containing protein</fullName>
    </recommendedName>
</protein>
<dbReference type="GO" id="GO:0016491">
    <property type="term" value="F:oxidoreductase activity"/>
    <property type="evidence" value="ECO:0007669"/>
    <property type="project" value="UniProtKB-KW"/>
</dbReference>
<gene>
    <name evidence="7" type="ORF">DO021_02800</name>
</gene>
<reference evidence="7 8" key="1">
    <citation type="submission" date="2018-06" db="EMBL/GenBank/DDBJ databases">
        <title>Complete Genome Sequence of Desulfobacter hydrogenophilus (DSM3380).</title>
        <authorList>
            <person name="Marietou A."/>
            <person name="Schreiber L."/>
            <person name="Marshall I."/>
            <person name="Jorgensen B."/>
        </authorList>
    </citation>
    <scope>NUCLEOTIDE SEQUENCE [LARGE SCALE GENOMIC DNA]</scope>
    <source>
        <strain evidence="7 8">DSM 3380</strain>
    </source>
</reference>
<keyword evidence="4" id="KW-0408">Iron</keyword>
<sequence length="305" mass="34358">MTKHVRSCPIRIQAKTPISKSKNRSFILLTKAFFQNRLIPKHFPGCNVYFQPEKLLNALDIMDAIGDDYSFLPGLDYCCSDSHLFFGAVKEGGKKAEELITALSEFNPKTVILWCPTCHCRFKTTLSLSMKIPFKVISFPQYLAENMHKLQLTDAAAGTVTLHEGCKSAYTGVDINGPRDVLKRLPGVNLVEMAHYGRNTMCCGSGAMTWFPDSCKHIRKQRLDEAGNTGADRLVTICHYCSQTFVTEEPAYDFSVDNFVNLVALSMGIHRQDKFKQYTLWADRDMIVKDAQARIASSPFAKKEF</sequence>
<dbReference type="Pfam" id="PF02754">
    <property type="entry name" value="CCG"/>
    <property type="match status" value="2"/>
</dbReference>
<keyword evidence="3" id="KW-0560">Oxidoreductase</keyword>
<feature type="domain" description="Cysteine-rich" evidence="6">
    <location>
        <begin position="160"/>
        <end position="244"/>
    </location>
</feature>
<dbReference type="GO" id="GO:0046872">
    <property type="term" value="F:metal ion binding"/>
    <property type="evidence" value="ECO:0007669"/>
    <property type="project" value="UniProtKB-KW"/>
</dbReference>
<keyword evidence="1" id="KW-0004">4Fe-4S</keyword>
<keyword evidence="2" id="KW-0479">Metal-binding</keyword>
<dbReference type="GO" id="GO:0051539">
    <property type="term" value="F:4 iron, 4 sulfur cluster binding"/>
    <property type="evidence" value="ECO:0007669"/>
    <property type="project" value="UniProtKB-KW"/>
</dbReference>
<evidence type="ECO:0000256" key="1">
    <source>
        <dbReference type="ARBA" id="ARBA00022485"/>
    </source>
</evidence>
<comment type="caution">
    <text evidence="7">The sequence shown here is derived from an EMBL/GenBank/DDBJ whole genome shotgun (WGS) entry which is preliminary data.</text>
</comment>
<evidence type="ECO:0000256" key="3">
    <source>
        <dbReference type="ARBA" id="ARBA00023002"/>
    </source>
</evidence>
<evidence type="ECO:0000313" key="7">
    <source>
        <dbReference type="EMBL" id="RAM03460.1"/>
    </source>
</evidence>
<name>A0A328FHY1_9BACT</name>
<evidence type="ECO:0000256" key="2">
    <source>
        <dbReference type="ARBA" id="ARBA00022723"/>
    </source>
</evidence>
<proteinExistence type="predicted"/>
<organism evidence="7 8">
    <name type="scientific">Desulfobacter hydrogenophilus</name>
    <dbReference type="NCBI Taxonomy" id="2291"/>
    <lineage>
        <taxon>Bacteria</taxon>
        <taxon>Pseudomonadati</taxon>
        <taxon>Thermodesulfobacteriota</taxon>
        <taxon>Desulfobacteria</taxon>
        <taxon>Desulfobacterales</taxon>
        <taxon>Desulfobacteraceae</taxon>
        <taxon>Desulfobacter</taxon>
    </lineage>
</organism>
<dbReference type="InterPro" id="IPR051460">
    <property type="entry name" value="HdrC_iron-sulfur_subunit"/>
</dbReference>
<evidence type="ECO:0000256" key="5">
    <source>
        <dbReference type="ARBA" id="ARBA00023014"/>
    </source>
</evidence>
<evidence type="ECO:0000313" key="8">
    <source>
        <dbReference type="Proteomes" id="UP000248798"/>
    </source>
</evidence>
<dbReference type="InterPro" id="IPR004017">
    <property type="entry name" value="Cys_rich_dom"/>
</dbReference>
<accession>A0A328FHY1</accession>
<dbReference type="GO" id="GO:0005886">
    <property type="term" value="C:plasma membrane"/>
    <property type="evidence" value="ECO:0007669"/>
    <property type="project" value="TreeGrafter"/>
</dbReference>
<dbReference type="EMBL" id="QLNI01000004">
    <property type="protein sequence ID" value="RAM03460.1"/>
    <property type="molecule type" value="Genomic_DNA"/>
</dbReference>
<dbReference type="PANTHER" id="PTHR43255">
    <property type="entry name" value="IRON-SULFUR-BINDING OXIDOREDUCTASE FADF-RELATED-RELATED"/>
    <property type="match status" value="1"/>
</dbReference>
<feature type="domain" description="Cysteine-rich" evidence="6">
    <location>
        <begin position="43"/>
        <end position="122"/>
    </location>
</feature>
<evidence type="ECO:0000259" key="6">
    <source>
        <dbReference type="Pfam" id="PF02754"/>
    </source>
</evidence>
<dbReference type="PANTHER" id="PTHR43255:SF1">
    <property type="entry name" value="IRON-SULFUR-BINDING OXIDOREDUCTASE FADF-RELATED"/>
    <property type="match status" value="1"/>
</dbReference>
<dbReference type="AlphaFoldDB" id="A0A328FHY1"/>
<dbReference type="Proteomes" id="UP000248798">
    <property type="component" value="Unassembled WGS sequence"/>
</dbReference>
<keyword evidence="5" id="KW-0411">Iron-sulfur</keyword>
<evidence type="ECO:0000256" key="4">
    <source>
        <dbReference type="ARBA" id="ARBA00023004"/>
    </source>
</evidence>